<dbReference type="GO" id="GO:0005840">
    <property type="term" value="C:ribosome"/>
    <property type="evidence" value="ECO:0007669"/>
    <property type="project" value="UniProtKB-KW"/>
</dbReference>
<keyword evidence="6" id="KW-0067">ATP-binding</keyword>
<dbReference type="InterPro" id="IPR018165">
    <property type="entry name" value="Ala-tRNA-synth_IIc_core"/>
</dbReference>
<keyword evidence="3" id="KW-0820">tRNA-binding</keyword>
<evidence type="ECO:0000256" key="3">
    <source>
        <dbReference type="ARBA" id="ARBA00022555"/>
    </source>
</evidence>
<keyword evidence="9" id="KW-0689">Ribosomal protein</keyword>
<keyword evidence="4" id="KW-0436">Ligase</keyword>
<dbReference type="GO" id="GO:0005829">
    <property type="term" value="C:cytosol"/>
    <property type="evidence" value="ECO:0007669"/>
    <property type="project" value="TreeGrafter"/>
</dbReference>
<dbReference type="InterPro" id="IPR009000">
    <property type="entry name" value="Transl_B-barrel_sf"/>
</dbReference>
<dbReference type="Pfam" id="PF00338">
    <property type="entry name" value="Ribosomal_S10"/>
    <property type="match status" value="1"/>
</dbReference>
<dbReference type="InterPro" id="IPR018164">
    <property type="entry name" value="Ala-tRNA-synth_IIc_N"/>
</dbReference>
<evidence type="ECO:0000256" key="6">
    <source>
        <dbReference type="ARBA" id="ARBA00022840"/>
    </source>
</evidence>
<dbReference type="OrthoDB" id="5984298at2759"/>
<protein>
    <recommendedName>
        <fullName evidence="2">alanine--tRNA ligase</fullName>
        <ecNumber evidence="2">6.1.1.7</ecNumber>
    </recommendedName>
</protein>
<keyword evidence="7" id="KW-0694">RNA-binding</keyword>
<keyword evidence="5" id="KW-0547">Nucleotide-binding</keyword>
<keyword evidence="8" id="KW-0648">Protein biosynthesis</keyword>
<dbReference type="EMBL" id="OB661180">
    <property type="protein sequence ID" value="CAD7227549.1"/>
    <property type="molecule type" value="Genomic_DNA"/>
</dbReference>
<evidence type="ECO:0000256" key="1">
    <source>
        <dbReference type="ARBA" id="ARBA00008429"/>
    </source>
</evidence>
<dbReference type="Pfam" id="PF07973">
    <property type="entry name" value="tRNA_SAD"/>
    <property type="match status" value="1"/>
</dbReference>
<dbReference type="InterPro" id="IPR027486">
    <property type="entry name" value="Ribosomal_uS10_dom"/>
</dbReference>
<dbReference type="Gene3D" id="2.40.30.130">
    <property type="match status" value="1"/>
</dbReference>
<dbReference type="InterPro" id="IPR018163">
    <property type="entry name" value="Thr/Ala-tRNA-synth_IIc_edit"/>
</dbReference>
<feature type="domain" description="Alanyl-transfer RNA synthetases family profile" evidence="12">
    <location>
        <begin position="102"/>
        <end position="333"/>
    </location>
</feature>
<proteinExistence type="inferred from homology"/>
<dbReference type="EC" id="6.1.1.7" evidence="2"/>
<dbReference type="GO" id="GO:0002161">
    <property type="term" value="F:aminoacyl-tRNA deacylase activity"/>
    <property type="evidence" value="ECO:0007669"/>
    <property type="project" value="TreeGrafter"/>
</dbReference>
<evidence type="ECO:0000313" key="13">
    <source>
        <dbReference type="EMBL" id="CAD7227549.1"/>
    </source>
</evidence>
<evidence type="ECO:0000256" key="4">
    <source>
        <dbReference type="ARBA" id="ARBA00022598"/>
    </source>
</evidence>
<dbReference type="FunFam" id="3.30.980.10:FF:000004">
    <property type="entry name" value="Alanine--tRNA ligase, cytoplasmic"/>
    <property type="match status" value="1"/>
</dbReference>
<evidence type="ECO:0000256" key="5">
    <source>
        <dbReference type="ARBA" id="ARBA00022741"/>
    </source>
</evidence>
<evidence type="ECO:0000256" key="8">
    <source>
        <dbReference type="ARBA" id="ARBA00022917"/>
    </source>
</evidence>
<dbReference type="PROSITE" id="PS50860">
    <property type="entry name" value="AA_TRNA_LIGASE_II_ALA"/>
    <property type="match status" value="1"/>
</dbReference>
<evidence type="ECO:0000256" key="10">
    <source>
        <dbReference type="ARBA" id="ARBA00023146"/>
    </source>
</evidence>
<dbReference type="GO" id="GO:0000049">
    <property type="term" value="F:tRNA binding"/>
    <property type="evidence" value="ECO:0007669"/>
    <property type="project" value="UniProtKB-KW"/>
</dbReference>
<dbReference type="SMART" id="SM00863">
    <property type="entry name" value="tRNA_SAD"/>
    <property type="match status" value="1"/>
</dbReference>
<gene>
    <name evidence="13" type="ORF">CTOB1V02_LOCUS5453</name>
</gene>
<comment type="similarity">
    <text evidence="1">Belongs to the class-II aminoacyl-tRNA synthetase family. Alax-L subfamily.</text>
</comment>
<dbReference type="PANTHER" id="PTHR11777">
    <property type="entry name" value="ALANYL-TRNA SYNTHETASE"/>
    <property type="match status" value="1"/>
</dbReference>
<dbReference type="PANTHER" id="PTHR11777:SF9">
    <property type="entry name" value="ALANINE--TRNA LIGASE, CYTOPLASMIC"/>
    <property type="match status" value="1"/>
</dbReference>
<name>A0A7R8ZK53_9CRUS</name>
<dbReference type="SMART" id="SM01403">
    <property type="entry name" value="Ribosomal_S10"/>
    <property type="match status" value="1"/>
</dbReference>
<dbReference type="InterPro" id="IPR036838">
    <property type="entry name" value="Ribosomal_uS10_dom_sf"/>
</dbReference>
<dbReference type="GO" id="GO:0004813">
    <property type="term" value="F:alanine-tRNA ligase activity"/>
    <property type="evidence" value="ECO:0007669"/>
    <property type="project" value="UniProtKB-EC"/>
</dbReference>
<dbReference type="InterPro" id="IPR050058">
    <property type="entry name" value="Ala-tRNA_ligase"/>
</dbReference>
<evidence type="ECO:0000256" key="2">
    <source>
        <dbReference type="ARBA" id="ARBA00013168"/>
    </source>
</evidence>
<accession>A0A7R8ZK53</accession>
<keyword evidence="11" id="KW-0687">Ribonucleoprotein</keyword>
<dbReference type="Pfam" id="PF01411">
    <property type="entry name" value="tRNA-synt_2c"/>
    <property type="match status" value="1"/>
</dbReference>
<dbReference type="SUPFAM" id="SSF50447">
    <property type="entry name" value="Translation proteins"/>
    <property type="match status" value="1"/>
</dbReference>
<dbReference type="SUPFAM" id="SSF54999">
    <property type="entry name" value="Ribosomal protein S10"/>
    <property type="match status" value="1"/>
</dbReference>
<keyword evidence="10" id="KW-0030">Aminoacyl-tRNA synthetase</keyword>
<dbReference type="GO" id="GO:0006419">
    <property type="term" value="P:alanyl-tRNA aminoacylation"/>
    <property type="evidence" value="ECO:0007669"/>
    <property type="project" value="InterPro"/>
</dbReference>
<reference evidence="13" key="1">
    <citation type="submission" date="2020-11" db="EMBL/GenBank/DDBJ databases">
        <authorList>
            <person name="Tran Van P."/>
        </authorList>
    </citation>
    <scope>NUCLEOTIDE SEQUENCE</scope>
</reference>
<dbReference type="InterPro" id="IPR012947">
    <property type="entry name" value="tRNA_SAD"/>
</dbReference>
<dbReference type="GO" id="GO:0005524">
    <property type="term" value="F:ATP binding"/>
    <property type="evidence" value="ECO:0007669"/>
    <property type="project" value="UniProtKB-KW"/>
</dbReference>
<sequence length="744" mass="82654">MARIISDQRGTNQARRGRDMKPNVKGNSSNNPVMVRHLPPVNSIIRTNPVVNIPAPDIATKNLKAMRAPTLGEKAEAMPKTMLMMLPRMIVRFLPTISDRFIILDRTNFYAESGGQSGDVGTLTNDDVGVCFQVEDTQKRKGQVVHRGRLIRGTLEPGMKVIAMPDEEGRAACSANHTATHLLNSALHRVLAVTGQRGSSVTRNGFCFDFVSLEGALPPTKVIEIEDWVNRIIQDGYQIETKTIPFDDALSHSDLILLPGEPYPPRNSRMVIVSSASSNESDVPFSRELCGGTHVENTRDIQRFVITAHHGVKMGVRSIRGVTRAKAFECEEVGKVMVEQLEEILQVCRSTKDLSKKEVEQLDKRVQGLKAKMYLKCYPFRLESDISTQAEEAERTLRSKKRVDVLETIQEDIASVLARPEVECLPYFVYGIAIPTNVFLSKVTRDCPPDKPVCVVGATVRGEIVARTSVPKSLKPVASEEERRRICDEVKRAAIRVAESGMFGRDHASKWWVVPQVMTGLLARCPFLLLRRLGGNGVSSSLPAAVCHSCLWSQHRHIRKFPRPKPPPSFSLTEESLEGVSVIVQEAEPNYLRELIPKAPVYPPLNLQLRGYDFAVLENYQSYIQRLLKFAGVHVVKSWAIPATTCVASALDPITGQPTTSYDLILYQRDLNMINVTGAQAAIVVDLVAACLPPGVKAVLQPHTPQDEENRYIPDLELRALQDELDELGGPVDPETRRLLLKGR</sequence>
<dbReference type="SUPFAM" id="SSF55186">
    <property type="entry name" value="ThrRS/AlaRS common domain"/>
    <property type="match status" value="1"/>
</dbReference>
<organism evidence="13">
    <name type="scientific">Cyprideis torosa</name>
    <dbReference type="NCBI Taxonomy" id="163714"/>
    <lineage>
        <taxon>Eukaryota</taxon>
        <taxon>Metazoa</taxon>
        <taxon>Ecdysozoa</taxon>
        <taxon>Arthropoda</taxon>
        <taxon>Crustacea</taxon>
        <taxon>Oligostraca</taxon>
        <taxon>Ostracoda</taxon>
        <taxon>Podocopa</taxon>
        <taxon>Podocopida</taxon>
        <taxon>Cytherocopina</taxon>
        <taxon>Cytheroidea</taxon>
        <taxon>Cytherideidae</taxon>
        <taxon>Cyprideis</taxon>
    </lineage>
</organism>
<dbReference type="AlphaFoldDB" id="A0A7R8ZK53"/>
<evidence type="ECO:0000256" key="7">
    <source>
        <dbReference type="ARBA" id="ARBA00022884"/>
    </source>
</evidence>
<evidence type="ECO:0000259" key="12">
    <source>
        <dbReference type="PROSITE" id="PS50860"/>
    </source>
</evidence>
<dbReference type="Gene3D" id="3.30.980.10">
    <property type="entry name" value="Threonyl-trna Synthetase, Chain A, domain 2"/>
    <property type="match status" value="1"/>
</dbReference>
<dbReference type="GO" id="GO:1990904">
    <property type="term" value="C:ribonucleoprotein complex"/>
    <property type="evidence" value="ECO:0007669"/>
    <property type="project" value="UniProtKB-KW"/>
</dbReference>
<evidence type="ECO:0000256" key="9">
    <source>
        <dbReference type="ARBA" id="ARBA00022980"/>
    </source>
</evidence>
<evidence type="ECO:0000256" key="11">
    <source>
        <dbReference type="ARBA" id="ARBA00023274"/>
    </source>
</evidence>